<evidence type="ECO:0000259" key="4">
    <source>
        <dbReference type="PROSITE" id="PS01124"/>
    </source>
</evidence>
<evidence type="ECO:0000313" key="5">
    <source>
        <dbReference type="EMBL" id="MCV7390300.1"/>
    </source>
</evidence>
<dbReference type="Gene3D" id="1.10.10.60">
    <property type="entry name" value="Homeodomain-like"/>
    <property type="match status" value="1"/>
</dbReference>
<dbReference type="Pfam" id="PF20240">
    <property type="entry name" value="DUF6597"/>
    <property type="match status" value="1"/>
</dbReference>
<proteinExistence type="predicted"/>
<organism evidence="5 6">
    <name type="scientific">Mycolicibacterium porcinum</name>
    <dbReference type="NCBI Taxonomy" id="39693"/>
    <lineage>
        <taxon>Bacteria</taxon>
        <taxon>Bacillati</taxon>
        <taxon>Actinomycetota</taxon>
        <taxon>Actinomycetes</taxon>
        <taxon>Mycobacteriales</taxon>
        <taxon>Mycobacteriaceae</taxon>
        <taxon>Mycolicibacterium</taxon>
    </lineage>
</organism>
<keyword evidence="1" id="KW-0805">Transcription regulation</keyword>
<dbReference type="EMBL" id="JACKVC010000017">
    <property type="protein sequence ID" value="MCV7390300.1"/>
    <property type="molecule type" value="Genomic_DNA"/>
</dbReference>
<keyword evidence="2" id="KW-0238">DNA-binding</keyword>
<keyword evidence="3" id="KW-0804">Transcription</keyword>
<dbReference type="PANTHER" id="PTHR46796">
    <property type="entry name" value="HTH-TYPE TRANSCRIPTIONAL ACTIVATOR RHAS-RELATED"/>
    <property type="match status" value="1"/>
</dbReference>
<dbReference type="Proteomes" id="UP001141659">
    <property type="component" value="Unassembled WGS sequence"/>
</dbReference>
<gene>
    <name evidence="5" type="ORF">H5P34_19750</name>
</gene>
<dbReference type="GO" id="GO:0043565">
    <property type="term" value="F:sequence-specific DNA binding"/>
    <property type="evidence" value="ECO:0007669"/>
    <property type="project" value="InterPro"/>
</dbReference>
<protein>
    <submittedName>
        <fullName evidence="5">Helix-turn-helix domain-containing protein</fullName>
    </submittedName>
</protein>
<dbReference type="InterPro" id="IPR018060">
    <property type="entry name" value="HTH_AraC"/>
</dbReference>
<dbReference type="PROSITE" id="PS01124">
    <property type="entry name" value="HTH_ARAC_FAMILY_2"/>
    <property type="match status" value="1"/>
</dbReference>
<dbReference type="PANTHER" id="PTHR46796:SF15">
    <property type="entry name" value="BLL1074 PROTEIN"/>
    <property type="match status" value="1"/>
</dbReference>
<reference evidence="5" key="2">
    <citation type="journal article" date="2022" name="BMC Genomics">
        <title>Comparative genome analysis of mycobacteria focusing on tRNA and non-coding RNA.</title>
        <authorList>
            <person name="Behra P.R.K."/>
            <person name="Pettersson B.M.F."/>
            <person name="Ramesh M."/>
            <person name="Das S."/>
            <person name="Dasgupta S."/>
            <person name="Kirsebom L.A."/>
        </authorList>
    </citation>
    <scope>NUCLEOTIDE SEQUENCE</scope>
    <source>
        <strain evidence="5">DSM 44242</strain>
    </source>
</reference>
<feature type="domain" description="HTH araC/xylS-type" evidence="4">
    <location>
        <begin position="155"/>
        <end position="258"/>
    </location>
</feature>
<reference evidence="5" key="1">
    <citation type="submission" date="2020-07" db="EMBL/GenBank/DDBJ databases">
        <authorList>
            <person name="Pettersson B.M.F."/>
            <person name="Behra P.R.K."/>
            <person name="Ramesh M."/>
            <person name="Das S."/>
            <person name="Dasgupta S."/>
            <person name="Kirsebom L.A."/>
        </authorList>
    </citation>
    <scope>NUCLEOTIDE SEQUENCE</scope>
    <source>
        <strain evidence="5">DSM 44242</strain>
    </source>
</reference>
<evidence type="ECO:0000256" key="1">
    <source>
        <dbReference type="ARBA" id="ARBA00023015"/>
    </source>
</evidence>
<evidence type="ECO:0000313" key="6">
    <source>
        <dbReference type="Proteomes" id="UP001141659"/>
    </source>
</evidence>
<evidence type="ECO:0000256" key="3">
    <source>
        <dbReference type="ARBA" id="ARBA00023163"/>
    </source>
</evidence>
<name>A0AAW5T8F3_9MYCO</name>
<evidence type="ECO:0000256" key="2">
    <source>
        <dbReference type="ARBA" id="ARBA00023125"/>
    </source>
</evidence>
<dbReference type="AlphaFoldDB" id="A0AAW5T8F3"/>
<dbReference type="GO" id="GO:0003700">
    <property type="term" value="F:DNA-binding transcription factor activity"/>
    <property type="evidence" value="ECO:0007669"/>
    <property type="project" value="InterPro"/>
</dbReference>
<dbReference type="SMART" id="SM00342">
    <property type="entry name" value="HTH_ARAC"/>
    <property type="match status" value="1"/>
</dbReference>
<comment type="caution">
    <text evidence="5">The sequence shown here is derived from an EMBL/GenBank/DDBJ whole genome shotgun (WGS) entry which is preliminary data.</text>
</comment>
<sequence>MRYIRQPPTVALRDSVDHLWCLADGPRYPAERILPTGTTELVINLAADTVAITNHQGSQKFSGAVLSGPYTRPFDIDAREHTAMMGVHFKPGGVRAVLGLSPHELLGTHVGLDTLWNGMAADLRTQICEAESVEKRFAIVEFALLARSGRGLTLTREVAYAVQALSLAHHSPSIESLARAVGFSHRRLIQLFSTQVGMPPKRFARLQRFRHTHYAVATAQPPPHWPTFAVEHGYADQPHIIREFQEFSGMTPAQQLRRSRYVAKDNHIALDR</sequence>
<dbReference type="InterPro" id="IPR050204">
    <property type="entry name" value="AraC_XylS_family_regulators"/>
</dbReference>
<dbReference type="InterPro" id="IPR046532">
    <property type="entry name" value="DUF6597"/>
</dbReference>
<dbReference type="RefSeq" id="WP_051576840.1">
    <property type="nucleotide sequence ID" value="NZ_JACKVC010000017.1"/>
</dbReference>
<dbReference type="Pfam" id="PF12833">
    <property type="entry name" value="HTH_18"/>
    <property type="match status" value="1"/>
</dbReference>
<accession>A0AAW5T8F3</accession>